<dbReference type="AlphaFoldDB" id="A0A4S4BGB8"/>
<accession>A0A4S4BGB8</accession>
<dbReference type="SUPFAM" id="SSF54001">
    <property type="entry name" value="Cysteine proteinases"/>
    <property type="match status" value="1"/>
</dbReference>
<dbReference type="OrthoDB" id="9813118at2"/>
<reference evidence="7 8" key="1">
    <citation type="submission" date="2019-04" db="EMBL/GenBank/DDBJ databases">
        <title>Cohnella sp. nov. isolated from preserved vegetables.</title>
        <authorList>
            <person name="Lin S.-Y."/>
            <person name="Hung M.-H."/>
            <person name="Young C.-C."/>
        </authorList>
    </citation>
    <scope>NUCLEOTIDE SEQUENCE [LARGE SCALE GENOMIC DNA]</scope>
    <source>
        <strain evidence="7 8">CC-MHH1044</strain>
    </source>
</reference>
<proteinExistence type="inferred from homology"/>
<evidence type="ECO:0000256" key="2">
    <source>
        <dbReference type="ARBA" id="ARBA00022670"/>
    </source>
</evidence>
<dbReference type="GO" id="GO:0006508">
    <property type="term" value="P:proteolysis"/>
    <property type="evidence" value="ECO:0007669"/>
    <property type="project" value="UniProtKB-KW"/>
</dbReference>
<dbReference type="GO" id="GO:0008234">
    <property type="term" value="F:cysteine-type peptidase activity"/>
    <property type="evidence" value="ECO:0007669"/>
    <property type="project" value="UniProtKB-KW"/>
</dbReference>
<dbReference type="InterPro" id="IPR038765">
    <property type="entry name" value="Papain-like_cys_pep_sf"/>
</dbReference>
<dbReference type="EMBL" id="SSOB01000055">
    <property type="protein sequence ID" value="THF73460.1"/>
    <property type="molecule type" value="Genomic_DNA"/>
</dbReference>
<protein>
    <submittedName>
        <fullName evidence="7">NlpC/P60 family protein</fullName>
    </submittedName>
</protein>
<name>A0A4S4BGB8_9BACL</name>
<sequence>MTIRSARRHGGTQGGHSVKAGKAGAVKKKLMMVGLLASIGWFGMTAVHSTGASAATAESLELLSIGKNYIGTPYVYGASGIWGTSFDCSSYTQFVFRQLGVSLPRTSSEQAYMGTKVDKAYLSVGDLVFFRTGSGWISHVAIYAGEGKILHASSSQGVTLSDMNSTYWKNAYVTARRIL</sequence>
<keyword evidence="4" id="KW-0788">Thiol protease</keyword>
<evidence type="ECO:0000313" key="8">
    <source>
        <dbReference type="Proteomes" id="UP000310636"/>
    </source>
</evidence>
<dbReference type="Gene3D" id="3.90.1720.10">
    <property type="entry name" value="endopeptidase domain like (from Nostoc punctiforme)"/>
    <property type="match status" value="1"/>
</dbReference>
<evidence type="ECO:0000256" key="5">
    <source>
        <dbReference type="SAM" id="MobiDB-lite"/>
    </source>
</evidence>
<feature type="domain" description="NlpC/P60" evidence="6">
    <location>
        <begin position="56"/>
        <end position="179"/>
    </location>
</feature>
<evidence type="ECO:0000256" key="1">
    <source>
        <dbReference type="ARBA" id="ARBA00007074"/>
    </source>
</evidence>
<evidence type="ECO:0000256" key="4">
    <source>
        <dbReference type="ARBA" id="ARBA00022807"/>
    </source>
</evidence>
<evidence type="ECO:0000256" key="3">
    <source>
        <dbReference type="ARBA" id="ARBA00022801"/>
    </source>
</evidence>
<dbReference type="InterPro" id="IPR051202">
    <property type="entry name" value="Peptidase_C40"/>
</dbReference>
<organism evidence="7 8">
    <name type="scientific">Cohnella fermenti</name>
    <dbReference type="NCBI Taxonomy" id="2565925"/>
    <lineage>
        <taxon>Bacteria</taxon>
        <taxon>Bacillati</taxon>
        <taxon>Bacillota</taxon>
        <taxon>Bacilli</taxon>
        <taxon>Bacillales</taxon>
        <taxon>Paenibacillaceae</taxon>
        <taxon>Cohnella</taxon>
    </lineage>
</organism>
<dbReference type="PROSITE" id="PS51935">
    <property type="entry name" value="NLPC_P60"/>
    <property type="match status" value="1"/>
</dbReference>
<dbReference type="Pfam" id="PF00877">
    <property type="entry name" value="NLPC_P60"/>
    <property type="match status" value="1"/>
</dbReference>
<dbReference type="PANTHER" id="PTHR47053">
    <property type="entry name" value="MUREIN DD-ENDOPEPTIDASE MEPH-RELATED"/>
    <property type="match status" value="1"/>
</dbReference>
<dbReference type="Proteomes" id="UP000310636">
    <property type="component" value="Unassembled WGS sequence"/>
</dbReference>
<keyword evidence="3" id="KW-0378">Hydrolase</keyword>
<comment type="similarity">
    <text evidence="1">Belongs to the peptidase C40 family.</text>
</comment>
<gene>
    <name evidence="7" type="ORF">E6C55_29165</name>
</gene>
<keyword evidence="2" id="KW-0645">Protease</keyword>
<evidence type="ECO:0000259" key="6">
    <source>
        <dbReference type="PROSITE" id="PS51935"/>
    </source>
</evidence>
<comment type="caution">
    <text evidence="7">The sequence shown here is derived from an EMBL/GenBank/DDBJ whole genome shotgun (WGS) entry which is preliminary data.</text>
</comment>
<keyword evidence="8" id="KW-1185">Reference proteome</keyword>
<dbReference type="PANTHER" id="PTHR47053:SF1">
    <property type="entry name" value="MUREIN DD-ENDOPEPTIDASE MEPH-RELATED"/>
    <property type="match status" value="1"/>
</dbReference>
<dbReference type="InterPro" id="IPR000064">
    <property type="entry name" value="NLP_P60_dom"/>
</dbReference>
<feature type="region of interest" description="Disordered" evidence="5">
    <location>
        <begin position="1"/>
        <end position="20"/>
    </location>
</feature>
<feature type="compositionally biased region" description="Basic residues" evidence="5">
    <location>
        <begin position="1"/>
        <end position="10"/>
    </location>
</feature>
<evidence type="ECO:0000313" key="7">
    <source>
        <dbReference type="EMBL" id="THF73460.1"/>
    </source>
</evidence>